<evidence type="ECO:0000313" key="3">
    <source>
        <dbReference type="EMBL" id="KJE77784.1"/>
    </source>
</evidence>
<feature type="signal peptide" evidence="2">
    <location>
        <begin position="1"/>
        <end position="26"/>
    </location>
</feature>
<feature type="chain" id="PRO_5038355413" evidence="2">
    <location>
        <begin position="27"/>
        <end position="176"/>
    </location>
</feature>
<dbReference type="AlphaFoldDB" id="A0A0D8FXV4"/>
<dbReference type="EMBL" id="JXUW01000003">
    <property type="protein sequence ID" value="KJE77784.1"/>
    <property type="molecule type" value="Genomic_DNA"/>
</dbReference>
<gene>
    <name evidence="3" type="ORF">FEAC_05330</name>
</gene>
<accession>A0A0D8FXV4</accession>
<keyword evidence="4" id="KW-1185">Reference proteome</keyword>
<sequence length="176" mass="17440">MLINFISGKGLIIITLLASSSFGTVAATHVKSNGVGPKAVAAKVDLVAHNKATGATSTSHGKSTSPTTSTSGHVSSSIPVGANLHGLCVAYRADLMMAGGVTANVQTRLAGSTAFRNLSKLANSKGETIAVLCATEGGVSMTAMPAGIANLKVPQSTVVSGASHSGTLSLVIGNRP</sequence>
<dbReference type="GeneID" id="78371848"/>
<feature type="region of interest" description="Disordered" evidence="1">
    <location>
        <begin position="53"/>
        <end position="76"/>
    </location>
</feature>
<comment type="caution">
    <text evidence="3">The sequence shown here is derived from an EMBL/GenBank/DDBJ whole genome shotgun (WGS) entry which is preliminary data.</text>
</comment>
<evidence type="ECO:0000313" key="4">
    <source>
        <dbReference type="Proteomes" id="UP000032336"/>
    </source>
</evidence>
<name>A0A0D8FXV4_9ACTN</name>
<evidence type="ECO:0000256" key="1">
    <source>
        <dbReference type="SAM" id="MobiDB-lite"/>
    </source>
</evidence>
<keyword evidence="2" id="KW-0732">Signal</keyword>
<dbReference type="Proteomes" id="UP000032336">
    <property type="component" value="Unassembled WGS sequence"/>
</dbReference>
<feature type="compositionally biased region" description="Low complexity" evidence="1">
    <location>
        <begin position="56"/>
        <end position="76"/>
    </location>
</feature>
<reference evidence="3 4" key="1">
    <citation type="submission" date="2015-01" db="EMBL/GenBank/DDBJ databases">
        <title>Draft genome of the acidophilic iron oxidizer Ferrimicrobium acidiphilum strain T23.</title>
        <authorList>
            <person name="Poehlein A."/>
            <person name="Eisen S."/>
            <person name="Schloemann M."/>
            <person name="Johnson B.D."/>
            <person name="Daniel R."/>
            <person name="Muehling M."/>
        </authorList>
    </citation>
    <scope>NUCLEOTIDE SEQUENCE [LARGE SCALE GENOMIC DNA]</scope>
    <source>
        <strain evidence="3 4">T23</strain>
    </source>
</reference>
<dbReference type="RefSeq" id="WP_035389523.1">
    <property type="nucleotide sequence ID" value="NZ_JQKF01000013.1"/>
</dbReference>
<proteinExistence type="predicted"/>
<evidence type="ECO:0000256" key="2">
    <source>
        <dbReference type="SAM" id="SignalP"/>
    </source>
</evidence>
<organism evidence="3 4">
    <name type="scientific">Ferrimicrobium acidiphilum DSM 19497</name>
    <dbReference type="NCBI Taxonomy" id="1121877"/>
    <lineage>
        <taxon>Bacteria</taxon>
        <taxon>Bacillati</taxon>
        <taxon>Actinomycetota</taxon>
        <taxon>Acidimicrobiia</taxon>
        <taxon>Acidimicrobiales</taxon>
        <taxon>Acidimicrobiaceae</taxon>
        <taxon>Ferrimicrobium</taxon>
    </lineage>
</organism>
<protein>
    <submittedName>
        <fullName evidence="3">Uncharacterized protein</fullName>
    </submittedName>
</protein>